<feature type="transmembrane region" description="Helical" evidence="18">
    <location>
        <begin position="118"/>
        <end position="136"/>
    </location>
</feature>
<sequence length="333" mass="37968">MYFTYSNMLFLSTLITGTLISISSTSWFSAWVGLELNLLSFIPMMITKNNQYSSEAALKYFLIQALGSSLIIFSSSFSLVYFNITNIVLFFALILKLGGAPFHFWLPQIMSGLLWPQIMMIMTIQKVAPLFLISYLMPSTHLTLYVFTVSSLSALIGGVGGINQTHLRKILAFSSINHMGWLLSALLISETLMMVYFVFYCFISLSIIILLQVKQTFLFNQILNFDMPNETKLLMFMSLLSLGGLPPFTGFIPKWIVIQELSTKGDFLLLLILLGSSLLTLYYYLRISTMFFTISSHKILISTKSKQIPKWFFSYFIYFNFIGILIPIIFLIV</sequence>
<dbReference type="GO" id="GO:0008137">
    <property type="term" value="F:NADH dehydrogenase (ubiquinone) activity"/>
    <property type="evidence" value="ECO:0007669"/>
    <property type="project" value="UniProtKB-EC"/>
</dbReference>
<keyword evidence="9 18" id="KW-0999">Mitochondrion inner membrane</keyword>
<evidence type="ECO:0000256" key="9">
    <source>
        <dbReference type="ARBA" id="ARBA00022792"/>
    </source>
</evidence>
<proteinExistence type="inferred from homology"/>
<dbReference type="PANTHER" id="PTHR46552:SF1">
    <property type="entry name" value="NADH-UBIQUINONE OXIDOREDUCTASE CHAIN 2"/>
    <property type="match status" value="1"/>
</dbReference>
<feature type="transmembrane region" description="Helical" evidence="18">
    <location>
        <begin position="267"/>
        <end position="285"/>
    </location>
</feature>
<feature type="transmembrane region" description="Helical" evidence="18">
    <location>
        <begin position="5"/>
        <end position="22"/>
    </location>
</feature>
<accession>A0A0A1IXY8</accession>
<evidence type="ECO:0000256" key="13">
    <source>
        <dbReference type="ARBA" id="ARBA00023027"/>
    </source>
</evidence>
<dbReference type="GO" id="GO:0005743">
    <property type="term" value="C:mitochondrial inner membrane"/>
    <property type="evidence" value="ECO:0007669"/>
    <property type="project" value="UniProtKB-SubCell"/>
</dbReference>
<evidence type="ECO:0000313" key="20">
    <source>
        <dbReference type="EMBL" id="CEH27539.1"/>
    </source>
</evidence>
<gene>
    <name evidence="20" type="primary">nad2</name>
</gene>
<feature type="transmembrane region" description="Helical" evidence="18">
    <location>
        <begin position="233"/>
        <end position="255"/>
    </location>
</feature>
<keyword evidence="6" id="KW-0813">Transport</keyword>
<organism evidence="20">
    <name type="scientific">Clibanarius infraspinatus</name>
    <dbReference type="NCBI Taxonomy" id="1566627"/>
    <lineage>
        <taxon>Eukaryota</taxon>
        <taxon>Metazoa</taxon>
        <taxon>Ecdysozoa</taxon>
        <taxon>Arthropoda</taxon>
        <taxon>Crustacea</taxon>
        <taxon>Multicrustacea</taxon>
        <taxon>Malacostraca</taxon>
        <taxon>Eumalacostraca</taxon>
        <taxon>Eucarida</taxon>
        <taxon>Decapoda</taxon>
        <taxon>Pleocyemata</taxon>
        <taxon>Anomura</taxon>
        <taxon>Paguroidea</taxon>
        <taxon>Diogenidae</taxon>
        <taxon>Clibanarius</taxon>
    </lineage>
</organism>
<keyword evidence="11 18" id="KW-0249">Electron transport</keyword>
<evidence type="ECO:0000256" key="8">
    <source>
        <dbReference type="ARBA" id="ARBA00022692"/>
    </source>
</evidence>
<keyword evidence="16 18" id="KW-0472">Membrane</keyword>
<comment type="function">
    <text evidence="18">Core subunit of the mitochondrial membrane respiratory chain NADH dehydrogenase (Complex I) which catalyzes electron transfer from NADH through the respiratory chain, using ubiquinone as an electron acceptor. Essential for the catalytic activity and assembly of complex I.</text>
</comment>
<reference evidence="20" key="1">
    <citation type="submission" date="2014-10" db="EMBL/GenBank/DDBJ databases">
        <authorList>
            <person name="Gan H."/>
        </authorList>
    </citation>
    <scope>NUCLEOTIDE SEQUENCE</scope>
</reference>
<feature type="transmembrane region" description="Helical" evidence="18">
    <location>
        <begin position="58"/>
        <end position="81"/>
    </location>
</feature>
<evidence type="ECO:0000256" key="14">
    <source>
        <dbReference type="ARBA" id="ARBA00023075"/>
    </source>
</evidence>
<dbReference type="GO" id="GO:0006120">
    <property type="term" value="P:mitochondrial electron transport, NADH to ubiquinone"/>
    <property type="evidence" value="ECO:0007669"/>
    <property type="project" value="InterPro"/>
</dbReference>
<evidence type="ECO:0000256" key="1">
    <source>
        <dbReference type="ARBA" id="ARBA00003257"/>
    </source>
</evidence>
<evidence type="ECO:0000256" key="16">
    <source>
        <dbReference type="ARBA" id="ARBA00023136"/>
    </source>
</evidence>
<protein>
    <recommendedName>
        <fullName evidence="5 18">NADH-ubiquinone oxidoreductase chain 2</fullName>
        <ecNumber evidence="4 18">7.1.1.2</ecNumber>
    </recommendedName>
</protein>
<evidence type="ECO:0000256" key="5">
    <source>
        <dbReference type="ARBA" id="ARBA00021008"/>
    </source>
</evidence>
<dbReference type="EC" id="7.1.1.2" evidence="4 18"/>
<feature type="transmembrane region" description="Helical" evidence="18">
    <location>
        <begin position="87"/>
        <end position="106"/>
    </location>
</feature>
<keyword evidence="8 18" id="KW-0812">Transmembrane</keyword>
<comment type="subcellular location">
    <subcellularLocation>
        <location evidence="2 18">Mitochondrion inner membrane</location>
        <topology evidence="2 18">Multi-pass membrane protein</topology>
    </subcellularLocation>
</comment>
<name>A0A0A1IXY8_9EUCA</name>
<dbReference type="PANTHER" id="PTHR46552">
    <property type="entry name" value="NADH-UBIQUINONE OXIDOREDUCTASE CHAIN 2"/>
    <property type="match status" value="1"/>
</dbReference>
<dbReference type="Pfam" id="PF00361">
    <property type="entry name" value="Proton_antipo_M"/>
    <property type="match status" value="2"/>
</dbReference>
<evidence type="ECO:0000256" key="3">
    <source>
        <dbReference type="ARBA" id="ARBA00007012"/>
    </source>
</evidence>
<keyword evidence="12 18" id="KW-1133">Transmembrane helix</keyword>
<evidence type="ECO:0000259" key="19">
    <source>
        <dbReference type="Pfam" id="PF00361"/>
    </source>
</evidence>
<evidence type="ECO:0000256" key="6">
    <source>
        <dbReference type="ARBA" id="ARBA00022448"/>
    </source>
</evidence>
<dbReference type="PRINTS" id="PR01436">
    <property type="entry name" value="NADHDHGNASE2"/>
</dbReference>
<evidence type="ECO:0000256" key="17">
    <source>
        <dbReference type="ARBA" id="ARBA00049551"/>
    </source>
</evidence>
<evidence type="ECO:0000256" key="18">
    <source>
        <dbReference type="RuleBase" id="RU003403"/>
    </source>
</evidence>
<keyword evidence="14 18" id="KW-0830">Ubiquinone</keyword>
<keyword evidence="10 18" id="KW-1278">Translocase</keyword>
<evidence type="ECO:0000256" key="4">
    <source>
        <dbReference type="ARBA" id="ARBA00012944"/>
    </source>
</evidence>
<evidence type="ECO:0000256" key="2">
    <source>
        <dbReference type="ARBA" id="ARBA00004448"/>
    </source>
</evidence>
<evidence type="ECO:0000256" key="15">
    <source>
        <dbReference type="ARBA" id="ARBA00023128"/>
    </source>
</evidence>
<dbReference type="EMBL" id="LN626968">
    <property type="protein sequence ID" value="CEH27539.1"/>
    <property type="molecule type" value="Genomic_DNA"/>
</dbReference>
<feature type="domain" description="NADH:quinone oxidoreductase/Mrp antiporter transmembrane" evidence="19">
    <location>
        <begin position="82"/>
        <end position="280"/>
    </location>
</feature>
<feature type="transmembrane region" description="Helical" evidence="18">
    <location>
        <begin position="194"/>
        <end position="213"/>
    </location>
</feature>
<evidence type="ECO:0000256" key="10">
    <source>
        <dbReference type="ARBA" id="ARBA00022967"/>
    </source>
</evidence>
<dbReference type="AlphaFoldDB" id="A0A0A1IXY8"/>
<evidence type="ECO:0000256" key="7">
    <source>
        <dbReference type="ARBA" id="ARBA00022660"/>
    </source>
</evidence>
<comment type="function">
    <text evidence="1">Core subunit of the mitochondrial membrane respiratory chain NADH dehydrogenase (Complex I) that is believed to belong to the minimal assembly required for catalysis. Complex I functions in the transfer of electrons from NADH to the respiratory chain. The immediate electron acceptor for the enzyme is believed to be ubiquinone.</text>
</comment>
<keyword evidence="15 18" id="KW-0496">Mitochondrion</keyword>
<evidence type="ECO:0000256" key="12">
    <source>
        <dbReference type="ARBA" id="ARBA00022989"/>
    </source>
</evidence>
<comment type="catalytic activity">
    <reaction evidence="17 18">
        <text>a ubiquinone + NADH + 5 H(+)(in) = a ubiquinol + NAD(+) + 4 H(+)(out)</text>
        <dbReference type="Rhea" id="RHEA:29091"/>
        <dbReference type="Rhea" id="RHEA-COMP:9565"/>
        <dbReference type="Rhea" id="RHEA-COMP:9566"/>
        <dbReference type="ChEBI" id="CHEBI:15378"/>
        <dbReference type="ChEBI" id="CHEBI:16389"/>
        <dbReference type="ChEBI" id="CHEBI:17976"/>
        <dbReference type="ChEBI" id="CHEBI:57540"/>
        <dbReference type="ChEBI" id="CHEBI:57945"/>
        <dbReference type="EC" id="7.1.1.2"/>
    </reaction>
</comment>
<keyword evidence="7 18" id="KW-0679">Respiratory chain</keyword>
<dbReference type="InterPro" id="IPR001750">
    <property type="entry name" value="ND/Mrp_TM"/>
</dbReference>
<feature type="domain" description="NADH:quinone oxidoreductase/Mrp antiporter transmembrane" evidence="19">
    <location>
        <begin position="24"/>
        <end position="77"/>
    </location>
</feature>
<reference evidence="20" key="2">
    <citation type="submission" date="2014-11" db="EMBL/GenBank/DDBJ databases">
        <title>Complete mitochondrial genome of the hermit crab, Clibanarius infraspinatus.</title>
        <authorList>
            <person name="Gan H.M."/>
            <person name="Tan M.H."/>
            <person name="Austin C.M."/>
        </authorList>
    </citation>
    <scope>NUCLEOTIDE SEQUENCE</scope>
</reference>
<evidence type="ECO:0000256" key="11">
    <source>
        <dbReference type="ARBA" id="ARBA00022982"/>
    </source>
</evidence>
<feature type="transmembrane region" description="Helical" evidence="18">
    <location>
        <begin position="312"/>
        <end position="332"/>
    </location>
</feature>
<dbReference type="InterPro" id="IPR050175">
    <property type="entry name" value="Complex_I_Subunit_2"/>
</dbReference>
<geneLocation type="mitochondrion" evidence="20"/>
<feature type="transmembrane region" description="Helical" evidence="18">
    <location>
        <begin position="142"/>
        <end position="163"/>
    </location>
</feature>
<comment type="similarity">
    <text evidence="3 18">Belongs to the complex I subunit 2 family.</text>
</comment>
<dbReference type="InterPro" id="IPR003917">
    <property type="entry name" value="NADH_UbQ_OxRdtase_chain2"/>
</dbReference>
<keyword evidence="13 18" id="KW-0520">NAD</keyword>